<organism evidence="1 2">
    <name type="scientific">Metamycoplasma subdolum</name>
    <dbReference type="NCBI Taxonomy" id="92407"/>
    <lineage>
        <taxon>Bacteria</taxon>
        <taxon>Bacillati</taxon>
        <taxon>Mycoplasmatota</taxon>
        <taxon>Mycoplasmoidales</taxon>
        <taxon>Metamycoplasmataceae</taxon>
        <taxon>Metamycoplasma</taxon>
    </lineage>
</organism>
<comment type="caution">
    <text evidence="1">The sequence shown here is derived from an EMBL/GenBank/DDBJ whole genome shotgun (WGS) entry which is preliminary data.</text>
</comment>
<protein>
    <submittedName>
        <fullName evidence="1">Uncharacterized protein</fullName>
    </submittedName>
</protein>
<dbReference type="Proteomes" id="UP000267246">
    <property type="component" value="Unassembled WGS sequence"/>
</dbReference>
<dbReference type="OrthoDB" id="398288at2"/>
<name>A0A3M0A1J7_9BACT</name>
<dbReference type="AlphaFoldDB" id="A0A3M0A1J7"/>
<evidence type="ECO:0000313" key="2">
    <source>
        <dbReference type="Proteomes" id="UP000267246"/>
    </source>
</evidence>
<dbReference type="RefSeq" id="WP_121940812.1">
    <property type="nucleotide sequence ID" value="NZ_CP137846.1"/>
</dbReference>
<gene>
    <name evidence="1" type="ORF">JN00_0337</name>
</gene>
<keyword evidence="2" id="KW-1185">Reference proteome</keyword>
<reference evidence="1 2" key="1">
    <citation type="submission" date="2018-10" db="EMBL/GenBank/DDBJ databases">
        <title>Genomic Encyclopedia of Archaeal and Bacterial Type Strains, Phase II (KMG-II): from individual species to whole genera.</title>
        <authorList>
            <person name="Goeker M."/>
        </authorList>
    </citation>
    <scope>NUCLEOTIDE SEQUENCE [LARGE SCALE GENOMIC DNA]</scope>
    <source>
        <strain evidence="1 2">ATCC 29870</strain>
    </source>
</reference>
<proteinExistence type="predicted"/>
<dbReference type="CDD" id="cd21834">
    <property type="entry name" value="Hhal-like"/>
    <property type="match status" value="1"/>
</dbReference>
<dbReference type="EMBL" id="REFI01000007">
    <property type="protein sequence ID" value="RMA78507.1"/>
    <property type="molecule type" value="Genomic_DNA"/>
</dbReference>
<evidence type="ECO:0000313" key="1">
    <source>
        <dbReference type="EMBL" id="RMA78507.1"/>
    </source>
</evidence>
<accession>A0A3M0A1J7</accession>
<sequence>MKKWQIFEKECESYLSKIITSNIKIELIGGSNSKESDIQITTTKGTKFFIEIKMSPAQCGQFVLYPNLKTKKFEYSSKNIHHINVFSKMIIEYMNCFFSEFYSASTRGKLILFDGHESIFANWIKQAYSVKNVKYFIINDFIIVPIQEFEKAFFITAKYRVKRSGSSNVSLKNMKNLIDFLTTNFKELQSFKISKNKLFVTTDKNIDKKRFVFQDNNYIVAKREENYEIRKLAKTCNANVIFSIVKKPSYKGITKEEFLAQINSY</sequence>